<name>A0A1J0VIE5_9GAMM</name>
<keyword evidence="3" id="KW-1185">Reference proteome</keyword>
<dbReference type="Gene3D" id="3.30.420.280">
    <property type="match status" value="1"/>
</dbReference>
<dbReference type="InterPro" id="IPR035412">
    <property type="entry name" value="Terminase_L_N"/>
</dbReference>
<dbReference type="OrthoDB" id="9768556at2"/>
<dbReference type="SUPFAM" id="SSF52540">
    <property type="entry name" value="P-loop containing nucleoside triphosphate hydrolases"/>
    <property type="match status" value="1"/>
</dbReference>
<evidence type="ECO:0000259" key="1">
    <source>
        <dbReference type="Pfam" id="PF04466"/>
    </source>
</evidence>
<proteinExistence type="predicted"/>
<dbReference type="PANTHER" id="PTHR39184:SF1">
    <property type="entry name" value="PBSX PHAGE TERMINASE LARGE SUBUNIT"/>
    <property type="match status" value="1"/>
</dbReference>
<feature type="domain" description="Phage terminase large subunit N-terminal" evidence="1">
    <location>
        <begin position="27"/>
        <end position="231"/>
    </location>
</feature>
<evidence type="ECO:0000313" key="3">
    <source>
        <dbReference type="Proteomes" id="UP000181985"/>
    </source>
</evidence>
<dbReference type="AlphaFoldDB" id="A0A1J0VIE5"/>
<dbReference type="KEGG" id="hsi:BOX17_12990"/>
<dbReference type="Proteomes" id="UP000181985">
    <property type="component" value="Chromosome"/>
</dbReference>
<reference evidence="3" key="1">
    <citation type="submission" date="2016-11" db="EMBL/GenBank/DDBJ databases">
        <title>Halolamina sediminis sp. nov., an extremely halophilic archaeon isolated from solar salt.</title>
        <authorList>
            <person name="Koh H.-W."/>
            <person name="Rani S."/>
            <person name="Park S.-J."/>
        </authorList>
    </citation>
    <scope>NUCLEOTIDE SEQUENCE [LARGE SCALE GENOMIC DNA]</scope>
    <source>
        <strain evidence="3">Hb3</strain>
    </source>
</reference>
<dbReference type="PANTHER" id="PTHR39184">
    <property type="match status" value="1"/>
</dbReference>
<dbReference type="InterPro" id="IPR027417">
    <property type="entry name" value="P-loop_NTPase"/>
</dbReference>
<accession>A0A1J0VIE5</accession>
<dbReference type="Pfam" id="PF04466">
    <property type="entry name" value="Terminase_3"/>
    <property type="match status" value="1"/>
</dbReference>
<dbReference type="Gene3D" id="3.40.50.300">
    <property type="entry name" value="P-loop containing nucleotide triphosphate hydrolases"/>
    <property type="match status" value="1"/>
</dbReference>
<dbReference type="RefSeq" id="WP_071945261.1">
    <property type="nucleotide sequence ID" value="NZ_CP018139.1"/>
</dbReference>
<evidence type="ECO:0000313" key="2">
    <source>
        <dbReference type="EMBL" id="APE31786.1"/>
    </source>
</evidence>
<dbReference type="InterPro" id="IPR052380">
    <property type="entry name" value="Viral_DNA_packaging_terminase"/>
</dbReference>
<protein>
    <recommendedName>
        <fullName evidence="1">Phage terminase large subunit N-terminal domain-containing protein</fullName>
    </recommendedName>
</protein>
<dbReference type="EMBL" id="CP018139">
    <property type="protein sequence ID" value="APE31786.1"/>
    <property type="molecule type" value="Genomic_DNA"/>
</dbReference>
<gene>
    <name evidence="2" type="ORF">BOX17_12990</name>
</gene>
<sequence length="469" mass="51465">MSSTTSETVIRPTPFQATVLSIPEDHFIFLGGGRGGGKSFALQLLILRHCNQYRHRARVLVTRRRLKSLLQFAEELRGLLRSAYGSGVSYNLNDNIFRVPNGATIQLTHCESSAALQDTVQGMSFSLIVVDEAGEGPELPVIDSLALTLRAPGVPLRMILAGNPGGANHSALAERYVTGRDPFAPFEFADQKWVYAPSTVDDNPHLPEPYRKNFEVLRHTDPALYKAHRHGDWSAIVGDYFGGIWFPDRAVFDHHEVPPEMFSTLKVSIDWGSAAPCASVLGGRLAYDVRLSDDRVMPRGSWVIYDEHFECDPNNISRGTGRTPGQIAPALHAMAARSRMRARGLIDSAAEARTAGRAEASIADLFRAAGVRVSPAKKGARVPRFEHLKSLMVNGEFFVASRCRYWLATVPALPRDPRNPEDVDTAANDHLLDATSYLIAGASQGPVRVSDFNSAPSRLPDTGNRVIYI</sequence>
<organism evidence="2 3">
    <name type="scientific">Halomonas aestuarii</name>
    <dbReference type="NCBI Taxonomy" id="1897729"/>
    <lineage>
        <taxon>Bacteria</taxon>
        <taxon>Pseudomonadati</taxon>
        <taxon>Pseudomonadota</taxon>
        <taxon>Gammaproteobacteria</taxon>
        <taxon>Oceanospirillales</taxon>
        <taxon>Halomonadaceae</taxon>
        <taxon>Halomonas</taxon>
    </lineage>
</organism>